<protein>
    <submittedName>
        <fullName evidence="2">Uncharacterized protein</fullName>
    </submittedName>
</protein>
<gene>
    <name evidence="2" type="ORF">NQU54_47740</name>
</gene>
<keyword evidence="3" id="KW-1185">Reference proteome</keyword>
<dbReference type="EMBL" id="JANIIC010000144">
    <property type="protein sequence ID" value="MCQ8836485.1"/>
    <property type="molecule type" value="Genomic_DNA"/>
</dbReference>
<comment type="caution">
    <text evidence="2">The sequence shown here is derived from an EMBL/GenBank/DDBJ whole genome shotgun (WGS) entry which is preliminary data.</text>
</comment>
<evidence type="ECO:0000313" key="2">
    <source>
        <dbReference type="EMBL" id="MCQ8836485.1"/>
    </source>
</evidence>
<proteinExistence type="predicted"/>
<feature type="region of interest" description="Disordered" evidence="1">
    <location>
        <begin position="83"/>
        <end position="105"/>
    </location>
</feature>
<dbReference type="Proteomes" id="UP001142400">
    <property type="component" value="Unassembled WGS sequence"/>
</dbReference>
<evidence type="ECO:0000256" key="1">
    <source>
        <dbReference type="SAM" id="MobiDB-lite"/>
    </source>
</evidence>
<accession>A0A9X2M801</accession>
<reference evidence="2" key="1">
    <citation type="submission" date="2022-06" db="EMBL/GenBank/DDBJ databases">
        <title>WGS of actinobacteria.</title>
        <authorList>
            <person name="Thawai C."/>
        </authorList>
    </citation>
    <scope>NUCLEOTIDE SEQUENCE</scope>
    <source>
        <strain evidence="2">DSM 42010</strain>
    </source>
</reference>
<dbReference type="AlphaFoldDB" id="A0A9X2M801"/>
<organism evidence="2 3">
    <name type="scientific">Streptomyces malaysiensis subsp. samsunensis</name>
    <dbReference type="NCBI Taxonomy" id="459658"/>
    <lineage>
        <taxon>Bacteria</taxon>
        <taxon>Bacillati</taxon>
        <taxon>Actinomycetota</taxon>
        <taxon>Actinomycetes</taxon>
        <taxon>Kitasatosporales</taxon>
        <taxon>Streptomycetaceae</taxon>
        <taxon>Streptomyces</taxon>
        <taxon>Streptomyces violaceusniger group</taxon>
    </lineage>
</organism>
<sequence>MLFGVAQALGVHAGFADPPVAYVLRSDEEADALAEPLTADLAQAPGEGQMPLVLVDAIECDVANVCEGDPGHDQAAAQWAVDAPNGNRWDGGHSDSQMSVADDAP</sequence>
<evidence type="ECO:0000313" key="3">
    <source>
        <dbReference type="Proteomes" id="UP001142400"/>
    </source>
</evidence>
<name>A0A9X2M801_STRMQ</name>
<dbReference type="RefSeq" id="WP_257636518.1">
    <property type="nucleotide sequence ID" value="NZ_JANIIC010000144.1"/>
</dbReference>